<evidence type="ECO:0000256" key="2">
    <source>
        <dbReference type="ARBA" id="ARBA00022723"/>
    </source>
</evidence>
<dbReference type="Gene3D" id="3.40.190.10">
    <property type="entry name" value="Periplasmic binding protein-like II"/>
    <property type="match status" value="2"/>
</dbReference>
<reference evidence="4 5" key="1">
    <citation type="submission" date="2023-12" db="EMBL/GenBank/DDBJ databases">
        <title>Baltic Sea Cyanobacteria.</title>
        <authorList>
            <person name="Delbaje E."/>
            <person name="Fewer D.P."/>
            <person name="Shishido T.K."/>
        </authorList>
    </citation>
    <scope>NUCLEOTIDE SEQUENCE [LARGE SCALE GENOMIC DNA]</scope>
    <source>
        <strain evidence="4 5">UHCC 0281</strain>
    </source>
</reference>
<evidence type="ECO:0000256" key="3">
    <source>
        <dbReference type="ARBA" id="ARBA00022729"/>
    </source>
</evidence>
<dbReference type="Pfam" id="PF13531">
    <property type="entry name" value="SBP_bac_11"/>
    <property type="match status" value="1"/>
</dbReference>
<dbReference type="PIRSF" id="PIRSF004846">
    <property type="entry name" value="ModA"/>
    <property type="match status" value="1"/>
</dbReference>
<dbReference type="PANTHER" id="PTHR30632:SF0">
    <property type="entry name" value="SULFATE-BINDING PROTEIN"/>
    <property type="match status" value="1"/>
</dbReference>
<keyword evidence="3" id="KW-0732">Signal</keyword>
<dbReference type="Proteomes" id="UP001302329">
    <property type="component" value="Unassembled WGS sequence"/>
</dbReference>
<name>A0ABU5SZT3_9CYAN</name>
<organism evidence="4 5">
    <name type="scientific">Cyanobium gracile UHCC 0281</name>
    <dbReference type="NCBI Taxonomy" id="3110309"/>
    <lineage>
        <taxon>Bacteria</taxon>
        <taxon>Bacillati</taxon>
        <taxon>Cyanobacteriota</taxon>
        <taxon>Cyanophyceae</taxon>
        <taxon>Synechococcales</taxon>
        <taxon>Prochlorococcaceae</taxon>
        <taxon>Cyanobium</taxon>
    </lineage>
</organism>
<dbReference type="InterPro" id="IPR005950">
    <property type="entry name" value="ModA"/>
</dbReference>
<evidence type="ECO:0000313" key="5">
    <source>
        <dbReference type="Proteomes" id="UP001302329"/>
    </source>
</evidence>
<proteinExistence type="inferred from homology"/>
<evidence type="ECO:0000313" key="4">
    <source>
        <dbReference type="EMBL" id="MEA5443999.1"/>
    </source>
</evidence>
<comment type="similarity">
    <text evidence="1">Belongs to the bacterial solute-binding protein ModA family.</text>
</comment>
<comment type="caution">
    <text evidence="4">The sequence shown here is derived from an EMBL/GenBank/DDBJ whole genome shotgun (WGS) entry which is preliminary data.</text>
</comment>
<accession>A0ABU5SZT3</accession>
<evidence type="ECO:0000256" key="1">
    <source>
        <dbReference type="ARBA" id="ARBA00009175"/>
    </source>
</evidence>
<dbReference type="InterPro" id="IPR050682">
    <property type="entry name" value="ModA/WtpA"/>
</dbReference>
<sequence>MLTRTPAPRSRRPAAAALLAGPFLCGALVAAVGGREGGARAAAPPLLVSAAASLSGPLQSLAVPFARARAVAPPQFNFGSSGLLQQQIQQGAPVDVFLSTGVRPMDTLEKAGLLLAGSRRDLLSNRLVLVVPARAPRRPLEIAGLAGPGVRRIAIGDGTVPAGDYARQMLAHYGLTAALAPKLVPLGSVRAVARAVAAGNVDAGFVYRSDVVQLGGLRVVATAPEASHGPIRYSGAVLRSSRQPQLALAYLRSLRTTAAQAQFRRDGFASLPDRAP</sequence>
<keyword evidence="5" id="KW-1185">Reference proteome</keyword>
<dbReference type="NCBIfam" id="TIGR01256">
    <property type="entry name" value="modA"/>
    <property type="match status" value="1"/>
</dbReference>
<dbReference type="EMBL" id="JAYGHY010000086">
    <property type="protein sequence ID" value="MEA5443999.1"/>
    <property type="molecule type" value="Genomic_DNA"/>
</dbReference>
<dbReference type="SUPFAM" id="SSF53850">
    <property type="entry name" value="Periplasmic binding protein-like II"/>
    <property type="match status" value="1"/>
</dbReference>
<dbReference type="RefSeq" id="WP_323357946.1">
    <property type="nucleotide sequence ID" value="NZ_JAYGHY010000086.1"/>
</dbReference>
<dbReference type="PANTHER" id="PTHR30632">
    <property type="entry name" value="MOLYBDATE-BINDING PERIPLASMIC PROTEIN"/>
    <property type="match status" value="1"/>
</dbReference>
<gene>
    <name evidence="4" type="primary">modA</name>
    <name evidence="4" type="ORF">VB739_15680</name>
</gene>
<keyword evidence="2" id="KW-0479">Metal-binding</keyword>
<protein>
    <submittedName>
        <fullName evidence="4">Molybdate ABC transporter substrate-binding protein</fullName>
    </submittedName>
</protein>